<dbReference type="PROSITE" id="PS00463">
    <property type="entry name" value="ZN2_CY6_FUNGAL_1"/>
    <property type="match status" value="1"/>
</dbReference>
<accession>C7ZC69</accession>
<protein>
    <recommendedName>
        <fullName evidence="7">Zn(2)-C6 fungal-type domain-containing protein</fullName>
    </recommendedName>
</protein>
<evidence type="ECO:0000256" key="4">
    <source>
        <dbReference type="ARBA" id="ARBA00023163"/>
    </source>
</evidence>
<dbReference type="Gene3D" id="4.10.240.10">
    <property type="entry name" value="Zn(2)-C6 fungal-type DNA-binding domain"/>
    <property type="match status" value="1"/>
</dbReference>
<keyword evidence="5" id="KW-0539">Nucleus</keyword>
<dbReference type="SUPFAM" id="SSF57701">
    <property type="entry name" value="Zn2/Cys6 DNA-binding domain"/>
    <property type="match status" value="1"/>
</dbReference>
<keyword evidence="2" id="KW-0805">Transcription regulation</keyword>
<dbReference type="Pfam" id="PF00172">
    <property type="entry name" value="Zn_clus"/>
    <property type="match status" value="1"/>
</dbReference>
<evidence type="ECO:0000256" key="2">
    <source>
        <dbReference type="ARBA" id="ARBA00023015"/>
    </source>
</evidence>
<dbReference type="HOGENOM" id="CLU_006926_3_1_1"/>
<evidence type="ECO:0000313" key="9">
    <source>
        <dbReference type="Proteomes" id="UP000005206"/>
    </source>
</evidence>
<dbReference type="CDD" id="cd00067">
    <property type="entry name" value="GAL4"/>
    <property type="match status" value="1"/>
</dbReference>
<dbReference type="SMART" id="SM00066">
    <property type="entry name" value="GAL4"/>
    <property type="match status" value="1"/>
</dbReference>
<evidence type="ECO:0000313" key="8">
    <source>
        <dbReference type="EMBL" id="EEU38209.1"/>
    </source>
</evidence>
<dbReference type="InterPro" id="IPR001138">
    <property type="entry name" value="Zn2Cys6_DnaBD"/>
</dbReference>
<dbReference type="Proteomes" id="UP000005206">
    <property type="component" value="Chromosome 2"/>
</dbReference>
<feature type="domain" description="Zn(2)-C6 fungal-type" evidence="7">
    <location>
        <begin position="37"/>
        <end position="66"/>
    </location>
</feature>
<organism evidence="8 9">
    <name type="scientific">Fusarium vanettenii (strain ATCC MYA-4622 / CBS 123669 / FGSC 9596 / NRRL 45880 / 77-13-4)</name>
    <name type="common">Fusarium solani subsp. pisi</name>
    <dbReference type="NCBI Taxonomy" id="660122"/>
    <lineage>
        <taxon>Eukaryota</taxon>
        <taxon>Fungi</taxon>
        <taxon>Dikarya</taxon>
        <taxon>Ascomycota</taxon>
        <taxon>Pezizomycotina</taxon>
        <taxon>Sordariomycetes</taxon>
        <taxon>Hypocreomycetidae</taxon>
        <taxon>Hypocreales</taxon>
        <taxon>Nectriaceae</taxon>
        <taxon>Fusarium</taxon>
        <taxon>Fusarium solani species complex</taxon>
        <taxon>Fusarium vanettenii</taxon>
    </lineage>
</organism>
<dbReference type="OMA" id="IMAFHID"/>
<dbReference type="GeneID" id="9670356"/>
<evidence type="ECO:0000256" key="3">
    <source>
        <dbReference type="ARBA" id="ARBA00023125"/>
    </source>
</evidence>
<dbReference type="PANTHER" id="PTHR47540">
    <property type="entry name" value="THIAMINE REPRESSIBLE GENES REGULATORY PROTEIN THI5"/>
    <property type="match status" value="1"/>
</dbReference>
<dbReference type="RefSeq" id="XP_003043922.1">
    <property type="nucleotide sequence ID" value="XM_003043876.1"/>
</dbReference>
<dbReference type="GO" id="GO:0045944">
    <property type="term" value="P:positive regulation of transcription by RNA polymerase II"/>
    <property type="evidence" value="ECO:0007669"/>
    <property type="project" value="TreeGrafter"/>
</dbReference>
<reference evidence="8 9" key="1">
    <citation type="journal article" date="2009" name="PLoS Genet.">
        <title>The genome of Nectria haematococca: contribution of supernumerary chromosomes to gene expansion.</title>
        <authorList>
            <person name="Coleman J.J."/>
            <person name="Rounsley S.D."/>
            <person name="Rodriguez-Carres M."/>
            <person name="Kuo A."/>
            <person name="Wasmann C.C."/>
            <person name="Grimwood J."/>
            <person name="Schmutz J."/>
            <person name="Taga M."/>
            <person name="White G.J."/>
            <person name="Zhou S."/>
            <person name="Schwartz D.C."/>
            <person name="Freitag M."/>
            <person name="Ma L.J."/>
            <person name="Danchin E.G."/>
            <person name="Henrissat B."/>
            <person name="Coutinho P.M."/>
            <person name="Nelson D.R."/>
            <person name="Straney D."/>
            <person name="Napoli C.A."/>
            <person name="Barker B.M."/>
            <person name="Gribskov M."/>
            <person name="Rep M."/>
            <person name="Kroken S."/>
            <person name="Molnar I."/>
            <person name="Rensing C."/>
            <person name="Kennell J.C."/>
            <person name="Zamora J."/>
            <person name="Farman M.L."/>
            <person name="Selker E.U."/>
            <person name="Salamov A."/>
            <person name="Shapiro H."/>
            <person name="Pangilinan J."/>
            <person name="Lindquist E."/>
            <person name="Lamers C."/>
            <person name="Grigoriev I.V."/>
            <person name="Geiser D.M."/>
            <person name="Covert S.F."/>
            <person name="Temporini E."/>
            <person name="Vanetten H.D."/>
        </authorList>
    </citation>
    <scope>NUCLEOTIDE SEQUENCE [LARGE SCALE GENOMIC DNA]</scope>
    <source>
        <strain evidence="9">ATCC MYA-4622 / CBS 123669 / FGSC 9596 / NRRL 45880 / 77-13-4</strain>
    </source>
</reference>
<name>C7ZC69_FUSV7</name>
<evidence type="ECO:0000259" key="7">
    <source>
        <dbReference type="PROSITE" id="PS50048"/>
    </source>
</evidence>
<dbReference type="GO" id="GO:0008270">
    <property type="term" value="F:zinc ion binding"/>
    <property type="evidence" value="ECO:0007669"/>
    <property type="project" value="InterPro"/>
</dbReference>
<evidence type="ECO:0000256" key="1">
    <source>
        <dbReference type="ARBA" id="ARBA00004123"/>
    </source>
</evidence>
<dbReference type="eggNOG" id="ENOG502TACK">
    <property type="taxonomic scope" value="Eukaryota"/>
</dbReference>
<feature type="compositionally biased region" description="Polar residues" evidence="6">
    <location>
        <begin position="93"/>
        <end position="105"/>
    </location>
</feature>
<dbReference type="AlphaFoldDB" id="C7ZC69"/>
<comment type="subcellular location">
    <subcellularLocation>
        <location evidence="1">Nucleus</location>
    </subcellularLocation>
</comment>
<feature type="region of interest" description="Disordered" evidence="6">
    <location>
        <begin position="93"/>
        <end position="148"/>
    </location>
</feature>
<keyword evidence="4" id="KW-0804">Transcription</keyword>
<dbReference type="PANTHER" id="PTHR47540:SF6">
    <property type="entry name" value="ZN(II)2CYS6 TRANSCRIPTION FACTOR (EUROFUNG)"/>
    <property type="match status" value="1"/>
</dbReference>
<dbReference type="VEuPathDB" id="FungiDB:NECHADRAFT_76947"/>
<dbReference type="CDD" id="cd12148">
    <property type="entry name" value="fungal_TF_MHR"/>
    <property type="match status" value="1"/>
</dbReference>
<gene>
    <name evidence="8" type="ORF">NECHADRAFT_76947</name>
</gene>
<dbReference type="GO" id="GO:0000981">
    <property type="term" value="F:DNA-binding transcription factor activity, RNA polymerase II-specific"/>
    <property type="evidence" value="ECO:0007669"/>
    <property type="project" value="InterPro"/>
</dbReference>
<dbReference type="PROSITE" id="PS50048">
    <property type="entry name" value="ZN2_CY6_FUNGAL_2"/>
    <property type="match status" value="1"/>
</dbReference>
<dbReference type="EMBL" id="GG698918">
    <property type="protein sequence ID" value="EEU38209.1"/>
    <property type="molecule type" value="Genomic_DNA"/>
</dbReference>
<dbReference type="KEGG" id="nhe:NECHADRAFT_76947"/>
<evidence type="ECO:0000256" key="6">
    <source>
        <dbReference type="SAM" id="MobiDB-lite"/>
    </source>
</evidence>
<keyword evidence="3" id="KW-0238">DNA-binding</keyword>
<dbReference type="InParanoid" id="C7ZC69"/>
<keyword evidence="9" id="KW-1185">Reference proteome</keyword>
<dbReference type="OrthoDB" id="3266505at2759"/>
<proteinExistence type="predicted"/>
<evidence type="ECO:0000256" key="5">
    <source>
        <dbReference type="ARBA" id="ARBA00023242"/>
    </source>
</evidence>
<sequence>MGWLGPGCRQISSTMEDEIRVQSPSSVRRRRRKISNACIACRNRKSRCSGRNPCERCVSRKVPCVFEEKEAKATVSVEYLDGLHARIKALETQLQGTQSSRTEGQLSVHGDAEEQGSPDPSFENSLSDPEKRPPVAAASYNQDPGETSVIHRRLDSEDLTNTLVASEPQIKVHRYGHPAYLGHSSTLSFSRNVRNLLQRSSPIADPGSVSVERLDISYTTNLPPIALDLASIPLPRLSYAEYLTNTVVAHFGSLYSLFEPEAFLQKLRAFYSERGKCQLPDATLWHLQMLLVLAFGKSILSREHCEKGPSGMVYFTHAIEAMPDIRRLYEHPLLSIEILCLAALFMHATDLLQESYVTIGQALRMSVTNVMNKLFPEALRPPNVEYQRRLWWTVYSILIWSPSSQMAVLYGTHSQQRNFLVEVKAILSRLAETSSVLREHLYLDLQQTRESVNREAATLHLLLHQCVILTVRPVLFSLLKPLLSPDTPSSSNPQPLSPAFESMLRMCIDSAIHILKIMSLLKHQMMCGERHPPVIPRVCSLSADIFLPYDIDAVFSAAFALILVDIIRPANELLWDLPQVMSLLDEYVSRHVVPAQAYRADLVQLLELHNKIRGRDGTPFSKLGDAGAVRQNSNLAGYAIAHPGQTDVSPDPVWSHIRNGDDGFVQPHPEAILSVIDDLDVEGADLLDTTLLDGGWMWELDDLSTDP</sequence>
<dbReference type="GO" id="GO:0005634">
    <property type="term" value="C:nucleus"/>
    <property type="evidence" value="ECO:0007669"/>
    <property type="project" value="UniProtKB-SubCell"/>
</dbReference>
<dbReference type="InterPro" id="IPR051711">
    <property type="entry name" value="Stress_Response_Reg"/>
</dbReference>
<dbReference type="InterPro" id="IPR036864">
    <property type="entry name" value="Zn2-C6_fun-type_DNA-bd_sf"/>
</dbReference>
<dbReference type="GO" id="GO:0043565">
    <property type="term" value="F:sequence-specific DNA binding"/>
    <property type="evidence" value="ECO:0007669"/>
    <property type="project" value="TreeGrafter"/>
</dbReference>